<evidence type="ECO:0000313" key="2">
    <source>
        <dbReference type="Proteomes" id="UP000218432"/>
    </source>
</evidence>
<accession>A0A1Y1BU82</accession>
<name>A0A1Y1BU82_9BURK</name>
<dbReference type="Proteomes" id="UP000218432">
    <property type="component" value="Chromosome 3"/>
</dbReference>
<protein>
    <submittedName>
        <fullName evidence="1">Uncharacterized protein</fullName>
    </submittedName>
</protein>
<dbReference type="AlphaFoldDB" id="A0A1Y1BU82"/>
<gene>
    <name evidence="1" type="ORF">BSFP_063730</name>
</gene>
<reference evidence="1 2" key="1">
    <citation type="journal article" date="2017" name="Genome Announc.">
        <title>Complete Genome Sequence of Burkholderia stabilis FERMP-21014.</title>
        <authorList>
            <person name="Konishi K."/>
            <person name="Kumagai T."/>
            <person name="Sakasegawa S."/>
            <person name="Tamura T."/>
        </authorList>
    </citation>
    <scope>NUCLEOTIDE SEQUENCE [LARGE SCALE GENOMIC DNA]</scope>
    <source>
        <strain evidence="1 2">FERMP-21014</strain>
    </source>
</reference>
<proteinExistence type="predicted"/>
<dbReference type="EMBL" id="AP018113">
    <property type="protein sequence ID" value="BAX63500.1"/>
    <property type="molecule type" value="Genomic_DNA"/>
</dbReference>
<evidence type="ECO:0000313" key="1">
    <source>
        <dbReference type="EMBL" id="BAX63500.1"/>
    </source>
</evidence>
<sequence length="51" mass="5945">MVTLAPLSHIHSWGDATSILFHQRMADTIWKPFVPEAFTSDFSNQTQKWRL</sequence>
<organism evidence="1 2">
    <name type="scientific">Burkholderia stabilis</name>
    <dbReference type="NCBI Taxonomy" id="95485"/>
    <lineage>
        <taxon>Bacteria</taxon>
        <taxon>Pseudomonadati</taxon>
        <taxon>Pseudomonadota</taxon>
        <taxon>Betaproteobacteria</taxon>
        <taxon>Burkholderiales</taxon>
        <taxon>Burkholderiaceae</taxon>
        <taxon>Burkholderia</taxon>
        <taxon>Burkholderia cepacia complex</taxon>
    </lineage>
</organism>